<reference evidence="2 3" key="1">
    <citation type="submission" date="2024-01" db="EMBL/GenBank/DDBJ databases">
        <title>The genomes of 5 underutilized Papilionoideae crops provide insights into root nodulation and disease resistanc.</title>
        <authorList>
            <person name="Jiang F."/>
        </authorList>
    </citation>
    <scope>NUCLEOTIDE SEQUENCE [LARGE SCALE GENOMIC DNA]</scope>
    <source>
        <strain evidence="2">DUOXIRENSHENG_FW03</strain>
        <tissue evidence="2">Leaves</tissue>
    </source>
</reference>
<dbReference type="AlphaFoldDB" id="A0AAN9T2W3"/>
<dbReference type="Proteomes" id="UP001386955">
    <property type="component" value="Unassembled WGS sequence"/>
</dbReference>
<keyword evidence="1" id="KW-0812">Transmembrane</keyword>
<keyword evidence="1" id="KW-1133">Transmembrane helix</keyword>
<evidence type="ECO:0000313" key="2">
    <source>
        <dbReference type="EMBL" id="KAK7412375.1"/>
    </source>
</evidence>
<keyword evidence="1" id="KW-0472">Membrane</keyword>
<organism evidence="2 3">
    <name type="scientific">Psophocarpus tetragonolobus</name>
    <name type="common">Winged bean</name>
    <name type="synonym">Dolichos tetragonolobus</name>
    <dbReference type="NCBI Taxonomy" id="3891"/>
    <lineage>
        <taxon>Eukaryota</taxon>
        <taxon>Viridiplantae</taxon>
        <taxon>Streptophyta</taxon>
        <taxon>Embryophyta</taxon>
        <taxon>Tracheophyta</taxon>
        <taxon>Spermatophyta</taxon>
        <taxon>Magnoliopsida</taxon>
        <taxon>eudicotyledons</taxon>
        <taxon>Gunneridae</taxon>
        <taxon>Pentapetalae</taxon>
        <taxon>rosids</taxon>
        <taxon>fabids</taxon>
        <taxon>Fabales</taxon>
        <taxon>Fabaceae</taxon>
        <taxon>Papilionoideae</taxon>
        <taxon>50 kb inversion clade</taxon>
        <taxon>NPAAA clade</taxon>
        <taxon>indigoferoid/millettioid clade</taxon>
        <taxon>Phaseoleae</taxon>
        <taxon>Psophocarpus</taxon>
    </lineage>
</organism>
<name>A0AAN9T2W3_PSOTE</name>
<evidence type="ECO:0000256" key="1">
    <source>
        <dbReference type="SAM" id="Phobius"/>
    </source>
</evidence>
<evidence type="ECO:0000313" key="3">
    <source>
        <dbReference type="Proteomes" id="UP001386955"/>
    </source>
</evidence>
<sequence>MRMKKVVKIVVLVDLGLIFDAVISGLVVIICSLALGLRTSHMDDCCLWVRCICVYFAWISVYFVRPA</sequence>
<dbReference type="EMBL" id="JAYMYS010000001">
    <property type="protein sequence ID" value="KAK7412375.1"/>
    <property type="molecule type" value="Genomic_DNA"/>
</dbReference>
<accession>A0AAN9T2W3</accession>
<keyword evidence="3" id="KW-1185">Reference proteome</keyword>
<comment type="caution">
    <text evidence="2">The sequence shown here is derived from an EMBL/GenBank/DDBJ whole genome shotgun (WGS) entry which is preliminary data.</text>
</comment>
<protein>
    <submittedName>
        <fullName evidence="2">Uncharacterized protein</fullName>
    </submittedName>
</protein>
<feature type="transmembrane region" description="Helical" evidence="1">
    <location>
        <begin position="47"/>
        <end position="64"/>
    </location>
</feature>
<proteinExistence type="predicted"/>
<feature type="transmembrane region" description="Helical" evidence="1">
    <location>
        <begin position="12"/>
        <end position="35"/>
    </location>
</feature>
<gene>
    <name evidence="2" type="ORF">VNO78_03831</name>
</gene>